<accession>A0A813SC32</accession>
<dbReference type="AlphaFoldDB" id="A0A813SC32"/>
<dbReference type="EMBL" id="CAJNOR010000091">
    <property type="protein sequence ID" value="CAF0793237.1"/>
    <property type="molecule type" value="Genomic_DNA"/>
</dbReference>
<organism evidence="1 2">
    <name type="scientific">Adineta ricciae</name>
    <name type="common">Rotifer</name>
    <dbReference type="NCBI Taxonomy" id="249248"/>
    <lineage>
        <taxon>Eukaryota</taxon>
        <taxon>Metazoa</taxon>
        <taxon>Spiralia</taxon>
        <taxon>Gnathifera</taxon>
        <taxon>Rotifera</taxon>
        <taxon>Eurotatoria</taxon>
        <taxon>Bdelloidea</taxon>
        <taxon>Adinetida</taxon>
        <taxon>Adinetidae</taxon>
        <taxon>Adineta</taxon>
    </lineage>
</organism>
<keyword evidence="2" id="KW-1185">Reference proteome</keyword>
<gene>
    <name evidence="1" type="ORF">XAT740_LOCUS2593</name>
</gene>
<comment type="caution">
    <text evidence="1">The sequence shown here is derived from an EMBL/GenBank/DDBJ whole genome shotgun (WGS) entry which is preliminary data.</text>
</comment>
<sequence length="176" mass="20557">MSTGKDFSVYKWYADLIDEQTDNVTIIYLGELQWKFVKLRFTNILQFLQKVTLISHATFSNYQPPIFDENSFIINSTNLSGRWSTTSACIREKLYENANGYIVWECLMPSASGKIELDGTTNQGLGYVERLTTTLKPWQMPINILRWGRFLSNNHSIVWIRWEGEEEKFLIFHNGL</sequence>
<evidence type="ECO:0000313" key="2">
    <source>
        <dbReference type="Proteomes" id="UP000663828"/>
    </source>
</evidence>
<dbReference type="Proteomes" id="UP000663828">
    <property type="component" value="Unassembled WGS sequence"/>
</dbReference>
<name>A0A813SC32_ADIRI</name>
<reference evidence="1" key="1">
    <citation type="submission" date="2021-02" db="EMBL/GenBank/DDBJ databases">
        <authorList>
            <person name="Nowell W R."/>
        </authorList>
    </citation>
    <scope>NUCLEOTIDE SEQUENCE</scope>
</reference>
<evidence type="ECO:0000313" key="1">
    <source>
        <dbReference type="EMBL" id="CAF0793237.1"/>
    </source>
</evidence>
<feature type="non-terminal residue" evidence="1">
    <location>
        <position position="176"/>
    </location>
</feature>
<protein>
    <submittedName>
        <fullName evidence="1">Uncharacterized protein</fullName>
    </submittedName>
</protein>
<proteinExistence type="predicted"/>